<dbReference type="NCBIfam" id="TIGR02532">
    <property type="entry name" value="IV_pilin_GFxxxE"/>
    <property type="match status" value="1"/>
</dbReference>
<comment type="caution">
    <text evidence="7">The sequence shown here is derived from an EMBL/GenBank/DDBJ whole genome shotgun (WGS) entry which is preliminary data.</text>
</comment>
<dbReference type="PROSITE" id="PS00409">
    <property type="entry name" value="PROKAR_NTER_METHYL"/>
    <property type="match status" value="1"/>
</dbReference>
<dbReference type="AlphaFoldDB" id="A0A2H0LYD4"/>
<name>A0A2H0LYD4_9BACT</name>
<dbReference type="GO" id="GO:0016020">
    <property type="term" value="C:membrane"/>
    <property type="evidence" value="ECO:0007669"/>
    <property type="project" value="UniProtKB-SubCell"/>
</dbReference>
<proteinExistence type="predicted"/>
<evidence type="ECO:0000256" key="4">
    <source>
        <dbReference type="ARBA" id="ARBA00022989"/>
    </source>
</evidence>
<dbReference type="Pfam" id="PF07963">
    <property type="entry name" value="N_methyl"/>
    <property type="match status" value="1"/>
</dbReference>
<dbReference type="PRINTS" id="PR00813">
    <property type="entry name" value="BCTERIALGSPG"/>
</dbReference>
<dbReference type="EMBL" id="PCWA01000092">
    <property type="protein sequence ID" value="PIQ88684.1"/>
    <property type="molecule type" value="Genomic_DNA"/>
</dbReference>
<comment type="subcellular location">
    <subcellularLocation>
        <location evidence="1">Membrane</location>
        <topology evidence="1">Single-pass membrane protein</topology>
    </subcellularLocation>
</comment>
<dbReference type="InterPro" id="IPR045584">
    <property type="entry name" value="Pilin-like"/>
</dbReference>
<dbReference type="InterPro" id="IPR012902">
    <property type="entry name" value="N_methyl_site"/>
</dbReference>
<evidence type="ECO:0008006" key="9">
    <source>
        <dbReference type="Google" id="ProtNLM"/>
    </source>
</evidence>
<dbReference type="InterPro" id="IPR000983">
    <property type="entry name" value="Bac_GSPG_pilin"/>
</dbReference>
<evidence type="ECO:0000256" key="3">
    <source>
        <dbReference type="ARBA" id="ARBA00022692"/>
    </source>
</evidence>
<gene>
    <name evidence="7" type="ORF">COV72_07080</name>
</gene>
<dbReference type="GO" id="GO:0015628">
    <property type="term" value="P:protein secretion by the type II secretion system"/>
    <property type="evidence" value="ECO:0007669"/>
    <property type="project" value="InterPro"/>
</dbReference>
<dbReference type="PANTHER" id="PTHR30093:SF44">
    <property type="entry name" value="TYPE II SECRETION SYSTEM CORE PROTEIN G"/>
    <property type="match status" value="1"/>
</dbReference>
<evidence type="ECO:0000256" key="6">
    <source>
        <dbReference type="SAM" id="Phobius"/>
    </source>
</evidence>
<keyword evidence="4 6" id="KW-1133">Transmembrane helix</keyword>
<evidence type="ECO:0000256" key="1">
    <source>
        <dbReference type="ARBA" id="ARBA00004167"/>
    </source>
</evidence>
<feature type="transmembrane region" description="Helical" evidence="6">
    <location>
        <begin position="12"/>
        <end position="31"/>
    </location>
</feature>
<dbReference type="SUPFAM" id="SSF54523">
    <property type="entry name" value="Pili subunits"/>
    <property type="match status" value="1"/>
</dbReference>
<evidence type="ECO:0000256" key="2">
    <source>
        <dbReference type="ARBA" id="ARBA00022481"/>
    </source>
</evidence>
<organism evidence="7 8">
    <name type="scientific">Candidatus Ghiorseimicrobium undicola</name>
    <dbReference type="NCBI Taxonomy" id="1974746"/>
    <lineage>
        <taxon>Bacteria</taxon>
        <taxon>Pseudomonadati</taxon>
        <taxon>Candidatus Omnitrophota</taxon>
        <taxon>Candidatus Ghiorseimicrobium</taxon>
    </lineage>
</organism>
<dbReference type="Proteomes" id="UP000229641">
    <property type="component" value="Unassembled WGS sequence"/>
</dbReference>
<dbReference type="PANTHER" id="PTHR30093">
    <property type="entry name" value="GENERAL SECRETION PATHWAY PROTEIN G"/>
    <property type="match status" value="1"/>
</dbReference>
<evidence type="ECO:0000256" key="5">
    <source>
        <dbReference type="ARBA" id="ARBA00023136"/>
    </source>
</evidence>
<reference evidence="7 8" key="1">
    <citation type="submission" date="2017-09" db="EMBL/GenBank/DDBJ databases">
        <title>Depth-based differentiation of microbial function through sediment-hosted aquifers and enrichment of novel symbionts in the deep terrestrial subsurface.</title>
        <authorList>
            <person name="Probst A.J."/>
            <person name="Ladd B."/>
            <person name="Jarett J.K."/>
            <person name="Geller-Mcgrath D.E."/>
            <person name="Sieber C.M."/>
            <person name="Emerson J.B."/>
            <person name="Anantharaman K."/>
            <person name="Thomas B.C."/>
            <person name="Malmstrom R."/>
            <person name="Stieglmeier M."/>
            <person name="Klingl A."/>
            <person name="Woyke T."/>
            <person name="Ryan C.M."/>
            <person name="Banfield J.F."/>
        </authorList>
    </citation>
    <scope>NUCLEOTIDE SEQUENCE [LARGE SCALE GENOMIC DNA]</scope>
    <source>
        <strain evidence="7">CG11_big_fil_rev_8_21_14_0_20_42_13</strain>
    </source>
</reference>
<keyword evidence="2" id="KW-0488">Methylation</keyword>
<dbReference type="GO" id="GO:0015627">
    <property type="term" value="C:type II protein secretion system complex"/>
    <property type="evidence" value="ECO:0007669"/>
    <property type="project" value="InterPro"/>
</dbReference>
<protein>
    <recommendedName>
        <fullName evidence="9">Prepilin-type N-terminal cleavage/methylation domain-containing protein</fullName>
    </recommendedName>
</protein>
<accession>A0A2H0LYD4</accession>
<keyword evidence="3 6" id="KW-0812">Transmembrane</keyword>
<keyword evidence="5 6" id="KW-0472">Membrane</keyword>
<evidence type="ECO:0000313" key="8">
    <source>
        <dbReference type="Proteomes" id="UP000229641"/>
    </source>
</evidence>
<sequence>MFSRRGFTLLELIIVVIIIAILAGVALPQYIKSVERAKAGKAVNALGIIRQAENLYRAANDTYIDISSGGYEAALGNYVEMVNVDADTDWAYDVTGSGPDTFLATASRNTGPYAGESITIDQDGVIDWSGWSIGP</sequence>
<dbReference type="Gene3D" id="3.30.700.10">
    <property type="entry name" value="Glycoprotein, Type 4 Pilin"/>
    <property type="match status" value="1"/>
</dbReference>
<evidence type="ECO:0000313" key="7">
    <source>
        <dbReference type="EMBL" id="PIQ88684.1"/>
    </source>
</evidence>